<dbReference type="EMBL" id="CP060636">
    <property type="protein sequence ID" value="QNM12310.1"/>
    <property type="molecule type" value="Genomic_DNA"/>
</dbReference>
<dbReference type="GO" id="GO:0032259">
    <property type="term" value="P:methylation"/>
    <property type="evidence" value="ECO:0007669"/>
    <property type="project" value="UniProtKB-KW"/>
</dbReference>
<keyword evidence="9" id="KW-1185">Reference proteome</keyword>
<dbReference type="PANTHER" id="PTHR46098:SF1">
    <property type="entry name" value="TRNA (CYTOSINE(38)-C(5))-METHYLTRANSFERASE"/>
    <property type="match status" value="1"/>
</dbReference>
<dbReference type="PRINTS" id="PR00105">
    <property type="entry name" value="C5METTRFRASE"/>
</dbReference>
<feature type="active site" evidence="6">
    <location>
        <position position="98"/>
    </location>
</feature>
<keyword evidence="5" id="KW-0680">Restriction system</keyword>
<reference evidence="8 9" key="1">
    <citation type="submission" date="2020-08" db="EMBL/GenBank/DDBJ databases">
        <authorList>
            <person name="Liu C."/>
            <person name="Sun Q."/>
        </authorList>
    </citation>
    <scope>NUCLEOTIDE SEQUENCE [LARGE SCALE GENOMIC DNA]</scope>
    <source>
        <strain evidence="8 9">NSJ-61</strain>
    </source>
</reference>
<accession>A0A7G9GNC8</accession>
<evidence type="ECO:0000256" key="5">
    <source>
        <dbReference type="ARBA" id="ARBA00022747"/>
    </source>
</evidence>
<evidence type="ECO:0000256" key="2">
    <source>
        <dbReference type="ARBA" id="ARBA00022603"/>
    </source>
</evidence>
<dbReference type="Pfam" id="PF00145">
    <property type="entry name" value="DNA_methylase"/>
    <property type="match status" value="1"/>
</dbReference>
<keyword evidence="3 6" id="KW-0808">Transferase</keyword>
<evidence type="ECO:0000313" key="9">
    <source>
        <dbReference type="Proteomes" id="UP000515856"/>
    </source>
</evidence>
<comment type="similarity">
    <text evidence="6 7">Belongs to the class I-like SAM-binding methyltransferase superfamily. C5-methyltransferase family.</text>
</comment>
<dbReference type="NCBIfam" id="TIGR00675">
    <property type="entry name" value="dcm"/>
    <property type="match status" value="1"/>
</dbReference>
<protein>
    <recommendedName>
        <fullName evidence="1">DNA (cytosine-5-)-methyltransferase</fullName>
        <ecNumber evidence="1">2.1.1.37</ecNumber>
    </recommendedName>
</protein>
<keyword evidence="4 6" id="KW-0949">S-adenosyl-L-methionine</keyword>
<gene>
    <name evidence="8" type="primary">dcm</name>
    <name evidence="8" type="ORF">H9Q80_19060</name>
</gene>
<evidence type="ECO:0000256" key="3">
    <source>
        <dbReference type="ARBA" id="ARBA00022679"/>
    </source>
</evidence>
<dbReference type="Gene3D" id="3.40.50.150">
    <property type="entry name" value="Vaccinia Virus protein VP39"/>
    <property type="match status" value="1"/>
</dbReference>
<dbReference type="InterPro" id="IPR050750">
    <property type="entry name" value="C5-MTase"/>
</dbReference>
<evidence type="ECO:0000256" key="4">
    <source>
        <dbReference type="ARBA" id="ARBA00022691"/>
    </source>
</evidence>
<dbReference type="SUPFAM" id="SSF53335">
    <property type="entry name" value="S-adenosyl-L-methionine-dependent methyltransferases"/>
    <property type="match status" value="1"/>
</dbReference>
<dbReference type="REBASE" id="442470">
    <property type="entry name" value="M.EspNSJ61ORF19060P"/>
</dbReference>
<dbReference type="EC" id="2.1.1.37" evidence="1"/>
<name>A0A7G9GNC8_9FIRM</name>
<evidence type="ECO:0000256" key="6">
    <source>
        <dbReference type="PROSITE-ProRule" id="PRU01016"/>
    </source>
</evidence>
<dbReference type="KEGG" id="ehn:H9Q80_19060"/>
<evidence type="ECO:0000256" key="1">
    <source>
        <dbReference type="ARBA" id="ARBA00011975"/>
    </source>
</evidence>
<dbReference type="Proteomes" id="UP000515856">
    <property type="component" value="Chromosome"/>
</dbReference>
<dbReference type="RefSeq" id="WP_117455908.1">
    <property type="nucleotide sequence ID" value="NZ_CP060636.1"/>
</dbReference>
<organism evidence="8 9">
    <name type="scientific">[Eubacterium] hominis</name>
    <dbReference type="NCBI Taxonomy" id="2764325"/>
    <lineage>
        <taxon>Bacteria</taxon>
        <taxon>Bacillati</taxon>
        <taxon>Bacillota</taxon>
        <taxon>Erysipelotrichia</taxon>
        <taxon>Erysipelotrichales</taxon>
        <taxon>Erysipelotrichaceae</taxon>
        <taxon>Amedibacillus</taxon>
    </lineage>
</organism>
<dbReference type="InterPro" id="IPR029063">
    <property type="entry name" value="SAM-dependent_MTases_sf"/>
</dbReference>
<evidence type="ECO:0000256" key="7">
    <source>
        <dbReference type="RuleBase" id="RU000416"/>
    </source>
</evidence>
<dbReference type="InterPro" id="IPR001525">
    <property type="entry name" value="C5_MeTfrase"/>
</dbReference>
<dbReference type="GO" id="GO:0009307">
    <property type="term" value="P:DNA restriction-modification system"/>
    <property type="evidence" value="ECO:0007669"/>
    <property type="project" value="UniProtKB-KW"/>
</dbReference>
<keyword evidence="2 6" id="KW-0489">Methyltransferase</keyword>
<dbReference type="AlphaFoldDB" id="A0A7G9GNC8"/>
<dbReference type="GO" id="GO:0003886">
    <property type="term" value="F:DNA (cytosine-5-)-methyltransferase activity"/>
    <property type="evidence" value="ECO:0007669"/>
    <property type="project" value="UniProtKB-EC"/>
</dbReference>
<dbReference type="PROSITE" id="PS51679">
    <property type="entry name" value="SAM_MT_C5"/>
    <property type="match status" value="1"/>
</dbReference>
<dbReference type="PANTHER" id="PTHR46098">
    <property type="entry name" value="TRNA (CYTOSINE(38)-C(5))-METHYLTRANSFERASE"/>
    <property type="match status" value="1"/>
</dbReference>
<sequence length="408" mass="46814">MNQLNLFELIKKPYKITKPIRLIELFAGIGAQAAALKRLHVRYENYRVIEVDQHAVDSYNEIHNTDFNVSDITKITADDLHIVNRDQYEYIVTYSFPCQDLSKSGKGLGMGKGSGTRSGLLWEVERLLKECVELPQILLMENVPDVVGKKNIKDFLQWQSVLESLGYSNYIECLNAKDYGIPQTRNRAYMVSILGDYFYKFPEPKPLELCLKDMLEDTVDESYFLNREQLVKVLSGKFDQHRRIMDISKLCSTLTTKPERIYGEIDSEMKLENEHILYGIVPMILASKTRSIVECIAMKENTKKGYAIAEDGDGVYIDRPHQKRGVVQKGMIQTLKTASHDVAVVSKMNDGRAFYVRTLTALEYWRLMGFNDEDYEKAAKVSSKTQLYKQAGNSIVVDVLEAIFKQFF</sequence>
<evidence type="ECO:0000313" key="8">
    <source>
        <dbReference type="EMBL" id="QNM12310.1"/>
    </source>
</evidence>
<proteinExistence type="inferred from homology"/>
<dbReference type="Gene3D" id="3.90.120.10">
    <property type="entry name" value="DNA Methylase, subunit A, domain 2"/>
    <property type="match status" value="1"/>
</dbReference>